<dbReference type="Gene3D" id="1.10.840.10">
    <property type="entry name" value="Ras guanine-nucleotide exchange factors catalytic domain"/>
    <property type="match status" value="1"/>
</dbReference>
<gene>
    <name evidence="5" type="ORF">BDK51DRAFT_36198</name>
</gene>
<dbReference type="AlphaFoldDB" id="A0A4P9W1F8"/>
<name>A0A4P9W1F8_9FUNG</name>
<dbReference type="InterPro" id="IPR019804">
    <property type="entry name" value="Ras_G-nucl-exch_fac_CS"/>
</dbReference>
<dbReference type="GO" id="GO:0005085">
    <property type="term" value="F:guanyl-nucleotide exchange factor activity"/>
    <property type="evidence" value="ECO:0007669"/>
    <property type="project" value="UniProtKB-KW"/>
</dbReference>
<evidence type="ECO:0000313" key="5">
    <source>
        <dbReference type="EMBL" id="RKO84558.1"/>
    </source>
</evidence>
<feature type="domain" description="Ras-GEF" evidence="4">
    <location>
        <begin position="150"/>
        <end position="389"/>
    </location>
</feature>
<dbReference type="SMART" id="SM00147">
    <property type="entry name" value="RasGEF"/>
    <property type="match status" value="1"/>
</dbReference>
<dbReference type="InterPro" id="IPR023578">
    <property type="entry name" value="Ras_GEF_dom_sf"/>
</dbReference>
<dbReference type="Proteomes" id="UP000269721">
    <property type="component" value="Unassembled WGS sequence"/>
</dbReference>
<dbReference type="InterPro" id="IPR036964">
    <property type="entry name" value="RASGEF_cat_dom_sf"/>
</dbReference>
<evidence type="ECO:0000256" key="3">
    <source>
        <dbReference type="SAM" id="MobiDB-lite"/>
    </source>
</evidence>
<evidence type="ECO:0000256" key="2">
    <source>
        <dbReference type="PROSITE-ProRule" id="PRU00168"/>
    </source>
</evidence>
<feature type="region of interest" description="Disordered" evidence="3">
    <location>
        <begin position="112"/>
        <end position="132"/>
    </location>
</feature>
<dbReference type="PROSITE" id="PS00720">
    <property type="entry name" value="RASGEF"/>
    <property type="match status" value="1"/>
</dbReference>
<accession>A0A4P9W1F8</accession>
<evidence type="ECO:0000259" key="4">
    <source>
        <dbReference type="PROSITE" id="PS50009"/>
    </source>
</evidence>
<protein>
    <submittedName>
        <fullName evidence="5">Ras guanine nucleotide exchange factor domain-containing protein</fullName>
    </submittedName>
</protein>
<dbReference type="PANTHER" id="PTHR23113">
    <property type="entry name" value="GUANINE NUCLEOTIDE EXCHANGE FACTOR"/>
    <property type="match status" value="1"/>
</dbReference>
<dbReference type="InterPro" id="IPR008937">
    <property type="entry name" value="Ras-like_GEF"/>
</dbReference>
<sequence>MGSASARASILRTNDSYPSGNLNRTLQPARFTIQPPSDLTTHELEIWLEKKLTPVRLRVFNIMKSWMENYVQDDATDLETLHRIKDFALRVMNEPMSFAAQQLTRLVDKRTASPSALTSSSRRMVLSSNRESPTPIVPRNLSRIKLLDLDPLEVARQLTIMEAREYNKIMPVEFLLKAWSEREEGTAVNVRKMIDMSNQITGWVARAVLGEKDPKRRAAIVKHFIMVADNCRRLNNFNTLMSILAGLNSAPIHRLKRTWELLSARTTGALEVLRKTMAPSRNFSTYREALHSANPPCVPFLGFYLTDLTFIEDGNPSFLKEQGVGGRKLINFSKRTKTAEVIREVQQYQSAPYALQGVPEIQAWIEGCLGEGGEGGDELYEASLMMEPRERYDEKIARLLQESGFL</sequence>
<dbReference type="Gene3D" id="1.20.870.10">
    <property type="entry name" value="Son of sevenless (SoS) protein Chain: S domain 1"/>
    <property type="match status" value="1"/>
</dbReference>
<dbReference type="SUPFAM" id="SSF48366">
    <property type="entry name" value="Ras GEF"/>
    <property type="match status" value="1"/>
</dbReference>
<dbReference type="Pfam" id="PF00618">
    <property type="entry name" value="RasGEF_N"/>
    <property type="match status" value="1"/>
</dbReference>
<dbReference type="EMBL" id="KZ999970">
    <property type="protein sequence ID" value="RKO84558.1"/>
    <property type="molecule type" value="Genomic_DNA"/>
</dbReference>
<dbReference type="CDD" id="cd00155">
    <property type="entry name" value="RasGEF"/>
    <property type="match status" value="1"/>
</dbReference>
<dbReference type="InterPro" id="IPR000651">
    <property type="entry name" value="Ras-like_Gua-exchang_fac_N"/>
</dbReference>
<organism evidence="5 6">
    <name type="scientific">Blyttiomyces helicus</name>
    <dbReference type="NCBI Taxonomy" id="388810"/>
    <lineage>
        <taxon>Eukaryota</taxon>
        <taxon>Fungi</taxon>
        <taxon>Fungi incertae sedis</taxon>
        <taxon>Chytridiomycota</taxon>
        <taxon>Chytridiomycota incertae sedis</taxon>
        <taxon>Chytridiomycetes</taxon>
        <taxon>Chytridiomycetes incertae sedis</taxon>
        <taxon>Blyttiomyces</taxon>
    </lineage>
</organism>
<dbReference type="PROSITE" id="PS50009">
    <property type="entry name" value="RASGEF_CAT"/>
    <property type="match status" value="1"/>
</dbReference>
<evidence type="ECO:0000256" key="1">
    <source>
        <dbReference type="ARBA" id="ARBA00022658"/>
    </source>
</evidence>
<dbReference type="GO" id="GO:0007265">
    <property type="term" value="P:Ras protein signal transduction"/>
    <property type="evidence" value="ECO:0007669"/>
    <property type="project" value="TreeGrafter"/>
</dbReference>
<keyword evidence="1 2" id="KW-0344">Guanine-nucleotide releasing factor</keyword>
<reference evidence="6" key="1">
    <citation type="journal article" date="2018" name="Nat. Microbiol.">
        <title>Leveraging single-cell genomics to expand the fungal tree of life.</title>
        <authorList>
            <person name="Ahrendt S.R."/>
            <person name="Quandt C.A."/>
            <person name="Ciobanu D."/>
            <person name="Clum A."/>
            <person name="Salamov A."/>
            <person name="Andreopoulos B."/>
            <person name="Cheng J.F."/>
            <person name="Woyke T."/>
            <person name="Pelin A."/>
            <person name="Henrissat B."/>
            <person name="Reynolds N.K."/>
            <person name="Benny G.L."/>
            <person name="Smith M.E."/>
            <person name="James T.Y."/>
            <person name="Grigoriev I.V."/>
        </authorList>
    </citation>
    <scope>NUCLEOTIDE SEQUENCE [LARGE SCALE GENOMIC DNA]</scope>
</reference>
<proteinExistence type="predicted"/>
<dbReference type="InterPro" id="IPR001895">
    <property type="entry name" value="RASGEF_cat_dom"/>
</dbReference>
<dbReference type="Pfam" id="PF00617">
    <property type="entry name" value="RasGEF"/>
    <property type="match status" value="1"/>
</dbReference>
<keyword evidence="6" id="KW-1185">Reference proteome</keyword>
<dbReference type="OrthoDB" id="546434at2759"/>
<dbReference type="CDD" id="cd06224">
    <property type="entry name" value="REM"/>
    <property type="match status" value="1"/>
</dbReference>
<dbReference type="GO" id="GO:0005886">
    <property type="term" value="C:plasma membrane"/>
    <property type="evidence" value="ECO:0007669"/>
    <property type="project" value="TreeGrafter"/>
</dbReference>
<evidence type="ECO:0000313" key="6">
    <source>
        <dbReference type="Proteomes" id="UP000269721"/>
    </source>
</evidence>
<dbReference type="PANTHER" id="PTHR23113:SF368">
    <property type="entry name" value="CELL DIVISION CONTROL PROTEIN 25"/>
    <property type="match status" value="1"/>
</dbReference>